<dbReference type="AlphaFoldDB" id="A0A2S8IXS7"/>
<dbReference type="RefSeq" id="WP_105390448.1">
    <property type="nucleotide sequence ID" value="NZ_PUIQ01000009.1"/>
</dbReference>
<evidence type="ECO:0000256" key="6">
    <source>
        <dbReference type="PROSITE-ProRule" id="PRU00552"/>
    </source>
</evidence>
<dbReference type="GO" id="GO:0016787">
    <property type="term" value="F:hydrolase activity"/>
    <property type="evidence" value="ECO:0007669"/>
    <property type="project" value="UniProtKB-KW"/>
</dbReference>
<feature type="compositionally biased region" description="Gly residues" evidence="8">
    <location>
        <begin position="443"/>
        <end position="493"/>
    </location>
</feature>
<evidence type="ECO:0000256" key="7">
    <source>
        <dbReference type="RuleBase" id="RU000492"/>
    </source>
</evidence>
<feature type="region of interest" description="Disordered" evidence="8">
    <location>
        <begin position="104"/>
        <end position="125"/>
    </location>
</feature>
<keyword evidence="4 7" id="KW-0067">ATP-binding</keyword>
<dbReference type="PROSITE" id="PS51192">
    <property type="entry name" value="HELICASE_ATP_BIND_1"/>
    <property type="match status" value="1"/>
</dbReference>
<dbReference type="Proteomes" id="UP000238206">
    <property type="component" value="Unassembled WGS sequence"/>
</dbReference>
<accession>A0A2S8IXS7</accession>
<evidence type="ECO:0000256" key="2">
    <source>
        <dbReference type="ARBA" id="ARBA00022801"/>
    </source>
</evidence>
<evidence type="ECO:0000256" key="3">
    <source>
        <dbReference type="ARBA" id="ARBA00022806"/>
    </source>
</evidence>
<dbReference type="SUPFAM" id="SSF52540">
    <property type="entry name" value="P-loop containing nucleoside triphosphate hydrolases"/>
    <property type="match status" value="1"/>
</dbReference>
<dbReference type="PANTHER" id="PTHR47959">
    <property type="entry name" value="ATP-DEPENDENT RNA HELICASE RHLE-RELATED"/>
    <property type="match status" value="1"/>
</dbReference>
<feature type="domain" description="Helicase ATP-binding" evidence="9">
    <location>
        <begin position="67"/>
        <end position="264"/>
    </location>
</feature>
<feature type="compositionally biased region" description="Low complexity" evidence="8">
    <location>
        <begin position="502"/>
        <end position="513"/>
    </location>
</feature>
<dbReference type="GO" id="GO:0005524">
    <property type="term" value="F:ATP binding"/>
    <property type="evidence" value="ECO:0007669"/>
    <property type="project" value="UniProtKB-KW"/>
</dbReference>
<dbReference type="PROSITE" id="PS51195">
    <property type="entry name" value="Q_MOTIF"/>
    <property type="match status" value="1"/>
</dbReference>
<dbReference type="PROSITE" id="PS00039">
    <property type="entry name" value="DEAD_ATP_HELICASE"/>
    <property type="match status" value="1"/>
</dbReference>
<evidence type="ECO:0000313" key="13">
    <source>
        <dbReference type="Proteomes" id="UP000238206"/>
    </source>
</evidence>
<protein>
    <submittedName>
        <fullName evidence="12">RNA helicase</fullName>
    </submittedName>
</protein>
<dbReference type="Gene3D" id="3.40.50.300">
    <property type="entry name" value="P-loop containing nucleotide triphosphate hydrolases"/>
    <property type="match status" value="2"/>
</dbReference>
<dbReference type="SMART" id="SM00490">
    <property type="entry name" value="HELICc"/>
    <property type="match status" value="1"/>
</dbReference>
<dbReference type="InterPro" id="IPR014014">
    <property type="entry name" value="RNA_helicase_DEAD_Q_motif"/>
</dbReference>
<evidence type="ECO:0000256" key="1">
    <source>
        <dbReference type="ARBA" id="ARBA00022741"/>
    </source>
</evidence>
<gene>
    <name evidence="12" type="ORF">C5615_09055</name>
</gene>
<feature type="compositionally biased region" description="Basic and acidic residues" evidence="8">
    <location>
        <begin position="111"/>
        <end position="120"/>
    </location>
</feature>
<evidence type="ECO:0000256" key="4">
    <source>
        <dbReference type="ARBA" id="ARBA00022840"/>
    </source>
</evidence>
<keyword evidence="2 7" id="KW-0378">Hydrolase</keyword>
<dbReference type="InterPro" id="IPR050079">
    <property type="entry name" value="DEAD_box_RNA_helicase"/>
</dbReference>
<dbReference type="InterPro" id="IPR000629">
    <property type="entry name" value="RNA-helicase_DEAD-box_CS"/>
</dbReference>
<evidence type="ECO:0000313" key="12">
    <source>
        <dbReference type="EMBL" id="PQP19590.1"/>
    </source>
</evidence>
<evidence type="ECO:0000256" key="8">
    <source>
        <dbReference type="SAM" id="MobiDB-lite"/>
    </source>
</evidence>
<evidence type="ECO:0000259" key="11">
    <source>
        <dbReference type="PROSITE" id="PS51195"/>
    </source>
</evidence>
<dbReference type="GO" id="GO:0003676">
    <property type="term" value="F:nucleic acid binding"/>
    <property type="evidence" value="ECO:0007669"/>
    <property type="project" value="InterPro"/>
</dbReference>
<feature type="domain" description="Helicase C-terminal" evidence="10">
    <location>
        <begin position="292"/>
        <end position="441"/>
    </location>
</feature>
<dbReference type="InterPro" id="IPR027417">
    <property type="entry name" value="P-loop_NTPase"/>
</dbReference>
<dbReference type="CDD" id="cd18787">
    <property type="entry name" value="SF2_C_DEAD"/>
    <property type="match status" value="1"/>
</dbReference>
<reference evidence="12 13" key="1">
    <citation type="submission" date="2018-02" db="EMBL/GenBank/DDBJ databases">
        <title>Draft genome sequencing of Burkholderia cepacia Y14-15.</title>
        <authorList>
            <person name="Zheng B.-X."/>
        </authorList>
    </citation>
    <scope>NUCLEOTIDE SEQUENCE [LARGE SCALE GENOMIC DNA]</scope>
    <source>
        <strain evidence="12 13">Y14-15</strain>
    </source>
</reference>
<proteinExistence type="inferred from homology"/>
<evidence type="ECO:0000259" key="9">
    <source>
        <dbReference type="PROSITE" id="PS51192"/>
    </source>
</evidence>
<keyword evidence="3 7" id="KW-0347">Helicase</keyword>
<dbReference type="EMBL" id="PUIQ01000009">
    <property type="protein sequence ID" value="PQP19590.1"/>
    <property type="molecule type" value="Genomic_DNA"/>
</dbReference>
<evidence type="ECO:0000256" key="5">
    <source>
        <dbReference type="ARBA" id="ARBA00038437"/>
    </source>
</evidence>
<dbReference type="InterPro" id="IPR044742">
    <property type="entry name" value="DEAD/DEAH_RhlB"/>
</dbReference>
<dbReference type="PANTHER" id="PTHR47959:SF17">
    <property type="entry name" value="ATP-DEPENDENT RNA HELICASE DEAD BOX FAMILY"/>
    <property type="match status" value="1"/>
</dbReference>
<dbReference type="GO" id="GO:0003724">
    <property type="term" value="F:RNA helicase activity"/>
    <property type="evidence" value="ECO:0007669"/>
    <property type="project" value="InterPro"/>
</dbReference>
<comment type="similarity">
    <text evidence="5 7">Belongs to the DEAD box helicase family.</text>
</comment>
<dbReference type="GO" id="GO:0005829">
    <property type="term" value="C:cytosol"/>
    <property type="evidence" value="ECO:0007669"/>
    <property type="project" value="TreeGrafter"/>
</dbReference>
<dbReference type="PROSITE" id="PS51194">
    <property type="entry name" value="HELICASE_CTER"/>
    <property type="match status" value="1"/>
</dbReference>
<dbReference type="Pfam" id="PF00270">
    <property type="entry name" value="DEAD"/>
    <property type="match status" value="1"/>
</dbReference>
<feature type="short sequence motif" description="Q motif" evidence="6">
    <location>
        <begin position="36"/>
        <end position="64"/>
    </location>
</feature>
<dbReference type="InterPro" id="IPR001650">
    <property type="entry name" value="Helicase_C-like"/>
</dbReference>
<organism evidence="12 13">
    <name type="scientific">Burkholderia cepacia</name>
    <name type="common">Pseudomonas cepacia</name>
    <dbReference type="NCBI Taxonomy" id="292"/>
    <lineage>
        <taxon>Bacteria</taxon>
        <taxon>Pseudomonadati</taxon>
        <taxon>Pseudomonadota</taxon>
        <taxon>Betaproteobacteria</taxon>
        <taxon>Burkholderiales</taxon>
        <taxon>Burkholderiaceae</taxon>
        <taxon>Burkholderia</taxon>
        <taxon>Burkholderia cepacia complex</taxon>
    </lineage>
</organism>
<feature type="domain" description="DEAD-box RNA helicase Q" evidence="11">
    <location>
        <begin position="36"/>
        <end position="64"/>
    </location>
</feature>
<dbReference type="InterPro" id="IPR011545">
    <property type="entry name" value="DEAD/DEAH_box_helicase_dom"/>
</dbReference>
<dbReference type="SMART" id="SM00487">
    <property type="entry name" value="DEXDc"/>
    <property type="match status" value="1"/>
</dbReference>
<evidence type="ECO:0000259" key="10">
    <source>
        <dbReference type="PROSITE" id="PS51194"/>
    </source>
</evidence>
<sequence>MTSSINSSPLNAIADQALGLDDAAVPAAVEPASDEPSFASLGLSPEIVSALQAAGYVKPTPVQQRAIPAGIAGRDLLVSSPTGSGKTAAFMLPAIERFAQLQKTLAQQPRAPREPNQGDRRVRRPQPVARPGLLVLTPTRELAMQVTTAASTYGKHLKRLRTVSILGGVAYGQQLMLLAKNPEILVATPGRLLDHLERGRIDLSELKMLVLDEADRMLDMGFIDDIETIVAATPASRQTMLFSATLDGKIGSLTSRLLKDPERIEIQQRLESRANIAQTVHYVDDRDHKDRLLDHLLRDDALDQAIIFTATKIDADQLAGRLADAGFESAALHGDLPQGARNRTIRALRERRVRVLVATDVAARGIDIPGITHVFNYDLPKFAEDYVHRIGRTGRAGRSGIAVSLVHHAEQGALKRIERFVRSPLPVNVIEGFEPRKSAPPRGGNGGRGRPGGGNGGGRRFGGKPGGGHGGNGRSYGGGNGGGWSGKPGGSRDGGPRRDGQRSSGPRRGNSAS</sequence>
<dbReference type="InterPro" id="IPR014001">
    <property type="entry name" value="Helicase_ATP-bd"/>
</dbReference>
<comment type="caution">
    <text evidence="12">The sequence shown here is derived from an EMBL/GenBank/DDBJ whole genome shotgun (WGS) entry which is preliminary data.</text>
</comment>
<dbReference type="CDD" id="cd00268">
    <property type="entry name" value="DEADc"/>
    <property type="match status" value="1"/>
</dbReference>
<name>A0A2S8IXS7_BURCE</name>
<keyword evidence="1 7" id="KW-0547">Nucleotide-binding</keyword>
<feature type="region of interest" description="Disordered" evidence="8">
    <location>
        <begin position="432"/>
        <end position="513"/>
    </location>
</feature>
<dbReference type="Pfam" id="PF00271">
    <property type="entry name" value="Helicase_C"/>
    <property type="match status" value="1"/>
</dbReference>